<keyword evidence="3 7" id="KW-0489">Methyltransferase</keyword>
<dbReference type="Gene3D" id="3.40.50.150">
    <property type="entry name" value="Vaccinia Virus protein VP39"/>
    <property type="match status" value="1"/>
</dbReference>
<dbReference type="PANTHER" id="PTHR23417">
    <property type="entry name" value="3-DEOXY-D-MANNO-OCTULOSONIC-ACID TRANSFERASE/TRNA GUANINE-N 7 - -METHYLTRANSFERASE"/>
    <property type="match status" value="1"/>
</dbReference>
<dbReference type="OrthoDB" id="9802090at2"/>
<keyword evidence="6 7" id="KW-0819">tRNA processing</keyword>
<organism evidence="8 9">
    <name type="scientific">Desulfuromonas soudanensis</name>
    <dbReference type="NCBI Taxonomy" id="1603606"/>
    <lineage>
        <taxon>Bacteria</taxon>
        <taxon>Pseudomonadati</taxon>
        <taxon>Thermodesulfobacteriota</taxon>
        <taxon>Desulfuromonadia</taxon>
        <taxon>Desulfuromonadales</taxon>
        <taxon>Desulfuromonadaceae</taxon>
        <taxon>Desulfuromonas</taxon>
    </lineage>
</organism>
<evidence type="ECO:0000256" key="2">
    <source>
        <dbReference type="ARBA" id="ARBA00003015"/>
    </source>
</evidence>
<comment type="caution">
    <text evidence="7">Lacks conserved residue(s) required for the propagation of feature annotation.</text>
</comment>
<dbReference type="NCBIfam" id="TIGR00091">
    <property type="entry name" value="tRNA (guanosine(46)-N7)-methyltransferase TrmB"/>
    <property type="match status" value="1"/>
</dbReference>
<feature type="binding site" evidence="7">
    <location>
        <position position="117"/>
    </location>
    <ligand>
        <name>substrate</name>
    </ligand>
</feature>
<dbReference type="GO" id="GO:0008176">
    <property type="term" value="F:tRNA (guanine(46)-N7)-methyltransferase activity"/>
    <property type="evidence" value="ECO:0007669"/>
    <property type="project" value="UniProtKB-UniRule"/>
</dbReference>
<feature type="binding site" evidence="7">
    <location>
        <position position="38"/>
    </location>
    <ligand>
        <name>S-adenosyl-L-methionine</name>
        <dbReference type="ChEBI" id="CHEBI:59789"/>
    </ligand>
</feature>
<comment type="function">
    <text evidence="2 7">Catalyzes the formation of N(7)-methylguanine at position 46 (m7G46) in tRNA.</text>
</comment>
<keyword evidence="4 7" id="KW-0808">Transferase</keyword>
<gene>
    <name evidence="7" type="primary">trmB</name>
    <name evidence="8" type="ORF">DSOUD_0962</name>
</gene>
<comment type="pathway">
    <text evidence="7">tRNA modification; N(7)-methylguanine-tRNA biosynthesis.</text>
</comment>
<evidence type="ECO:0000313" key="8">
    <source>
        <dbReference type="EMBL" id="ALC15748.1"/>
    </source>
</evidence>
<dbReference type="InterPro" id="IPR003358">
    <property type="entry name" value="tRNA_(Gua-N-7)_MeTrfase_Trmb"/>
</dbReference>
<dbReference type="AlphaFoldDB" id="A0A0M5IMY1"/>
<feature type="binding site" evidence="7">
    <location>
        <position position="90"/>
    </location>
    <ligand>
        <name>S-adenosyl-L-methionine</name>
        <dbReference type="ChEBI" id="CHEBI:59789"/>
    </ligand>
</feature>
<name>A0A0M5IMY1_9BACT</name>
<keyword evidence="5 7" id="KW-0949">S-adenosyl-L-methionine</keyword>
<dbReference type="SUPFAM" id="SSF53335">
    <property type="entry name" value="S-adenosyl-L-methionine-dependent methyltransferases"/>
    <property type="match status" value="1"/>
</dbReference>
<comment type="similarity">
    <text evidence="7">Belongs to the class I-like SAM-binding methyltransferase superfamily. TrmB family.</text>
</comment>
<feature type="binding site" evidence="7">
    <location>
        <position position="149"/>
    </location>
    <ligand>
        <name>substrate</name>
    </ligand>
</feature>
<comment type="catalytic activity">
    <reaction evidence="1 7">
        <text>guanosine(46) in tRNA + S-adenosyl-L-methionine = N(7)-methylguanosine(46) in tRNA + S-adenosyl-L-homocysteine</text>
        <dbReference type="Rhea" id="RHEA:42708"/>
        <dbReference type="Rhea" id="RHEA-COMP:10188"/>
        <dbReference type="Rhea" id="RHEA-COMP:10189"/>
        <dbReference type="ChEBI" id="CHEBI:57856"/>
        <dbReference type="ChEBI" id="CHEBI:59789"/>
        <dbReference type="ChEBI" id="CHEBI:74269"/>
        <dbReference type="ChEBI" id="CHEBI:74480"/>
        <dbReference type="EC" id="2.1.1.33"/>
    </reaction>
</comment>
<dbReference type="GO" id="GO:0043527">
    <property type="term" value="C:tRNA methyltransferase complex"/>
    <property type="evidence" value="ECO:0007669"/>
    <property type="project" value="TreeGrafter"/>
</dbReference>
<dbReference type="InterPro" id="IPR029063">
    <property type="entry name" value="SAM-dependent_MTases_sf"/>
</dbReference>
<feature type="binding site" evidence="7">
    <location>
        <position position="63"/>
    </location>
    <ligand>
        <name>S-adenosyl-L-methionine</name>
        <dbReference type="ChEBI" id="CHEBI:59789"/>
    </ligand>
</feature>
<feature type="binding site" evidence="7">
    <location>
        <position position="113"/>
    </location>
    <ligand>
        <name>S-adenosyl-L-methionine</name>
        <dbReference type="ChEBI" id="CHEBI:59789"/>
    </ligand>
</feature>
<evidence type="ECO:0000256" key="7">
    <source>
        <dbReference type="HAMAP-Rule" id="MF_01057"/>
    </source>
</evidence>
<evidence type="ECO:0000256" key="6">
    <source>
        <dbReference type="ARBA" id="ARBA00022694"/>
    </source>
</evidence>
<evidence type="ECO:0000256" key="5">
    <source>
        <dbReference type="ARBA" id="ARBA00022691"/>
    </source>
</evidence>
<dbReference type="Proteomes" id="UP000057158">
    <property type="component" value="Chromosome"/>
</dbReference>
<evidence type="ECO:0000256" key="1">
    <source>
        <dbReference type="ARBA" id="ARBA00000142"/>
    </source>
</evidence>
<dbReference type="Pfam" id="PF02390">
    <property type="entry name" value="Methyltransf_4"/>
    <property type="match status" value="1"/>
</dbReference>
<sequence length="233" mass="25806">MTQRTIQITSPTFVAASELETVAAPGDLFAVSRPLALEIGCGIGDFILQLACQHPHINYLAIDIYNKGCLKTCSRIDAAGLDNVRVVRAEARDLLGRHFGPESLTAIYINCPDPWPKKRHRDRRLVGADFLRSLLYYLAPEGELYFITDFTDYAEDVAALLPTVPGYVNALTLPSATELPGYPISKYMRRFLDLGQPIHYIHYRKAPGFAAGADLLPPLRPGFRVHGEHAGNE</sequence>
<dbReference type="PANTHER" id="PTHR23417:SF14">
    <property type="entry name" value="PENTACOTRIPEPTIDE-REPEAT REGION OF PRORP DOMAIN-CONTAINING PROTEIN"/>
    <property type="match status" value="1"/>
</dbReference>
<evidence type="ECO:0000256" key="4">
    <source>
        <dbReference type="ARBA" id="ARBA00022679"/>
    </source>
</evidence>
<dbReference type="RefSeq" id="WP_082351071.1">
    <property type="nucleotide sequence ID" value="NZ_CP010802.1"/>
</dbReference>
<accession>A0A0M5IMY1</accession>
<dbReference type="KEGG" id="des:DSOUD_0962"/>
<dbReference type="CDD" id="cd02440">
    <property type="entry name" value="AdoMet_MTases"/>
    <property type="match status" value="1"/>
</dbReference>
<dbReference type="HAMAP" id="MF_01057">
    <property type="entry name" value="tRNA_methyltr_TrmB"/>
    <property type="match status" value="1"/>
</dbReference>
<evidence type="ECO:0000256" key="3">
    <source>
        <dbReference type="ARBA" id="ARBA00022603"/>
    </source>
</evidence>
<keyword evidence="9" id="KW-1185">Reference proteome</keyword>
<dbReference type="PATRIC" id="fig|1603606.3.peg.1054"/>
<dbReference type="STRING" id="1603606.DSOUD_0962"/>
<evidence type="ECO:0000313" key="9">
    <source>
        <dbReference type="Proteomes" id="UP000057158"/>
    </source>
</evidence>
<dbReference type="InterPro" id="IPR055361">
    <property type="entry name" value="tRNA_methyltr_TrmB_bact"/>
</dbReference>
<dbReference type="UniPathway" id="UPA00989"/>
<dbReference type="EMBL" id="CP010802">
    <property type="protein sequence ID" value="ALC15748.1"/>
    <property type="molecule type" value="Genomic_DNA"/>
</dbReference>
<reference evidence="8 9" key="1">
    <citation type="submission" date="2015-07" db="EMBL/GenBank/DDBJ databases">
        <title>Isolation and Genomic Characterization of a Novel Halophilic Metal-Reducing Deltaproteobacterium from the Deep Subsurface.</title>
        <authorList>
            <person name="Badalamenti J.P."/>
            <person name="Summers Z.M."/>
            <person name="Gralnick J.A."/>
            <person name="Bond D.R."/>
        </authorList>
    </citation>
    <scope>NUCLEOTIDE SEQUENCE [LARGE SCALE GENOMIC DNA]</scope>
    <source>
        <strain evidence="8 9">WTL</strain>
    </source>
</reference>
<proteinExistence type="inferred from homology"/>
<dbReference type="EC" id="2.1.1.33" evidence="7"/>
<protein>
    <recommendedName>
        <fullName evidence="7">tRNA (guanine-N(7)-)-methyltransferase</fullName>
        <ecNumber evidence="7">2.1.1.33</ecNumber>
    </recommendedName>
    <alternativeName>
        <fullName evidence="7">tRNA (guanine(46)-N(7))-methyltransferase</fullName>
    </alternativeName>
    <alternativeName>
        <fullName evidence="7">tRNA(m7G46)-methyltransferase</fullName>
    </alternativeName>
</protein>
<dbReference type="PROSITE" id="PS51625">
    <property type="entry name" value="SAM_MT_TRMB"/>
    <property type="match status" value="1"/>
</dbReference>